<reference evidence="2 3" key="1">
    <citation type="submission" date="2016-08" db="EMBL/GenBank/DDBJ databases">
        <title>A Parts List for Fungal Cellulosomes Revealed by Comparative Genomics.</title>
        <authorList>
            <consortium name="DOE Joint Genome Institute"/>
            <person name="Haitjema C.H."/>
            <person name="Gilmore S.P."/>
            <person name="Henske J.K."/>
            <person name="Solomon K.V."/>
            <person name="De Groot R."/>
            <person name="Kuo A."/>
            <person name="Mondo S.J."/>
            <person name="Salamov A.A."/>
            <person name="Labutti K."/>
            <person name="Zhao Z."/>
            <person name="Chiniquy J."/>
            <person name="Barry K."/>
            <person name="Brewer H.M."/>
            <person name="Purvine S.O."/>
            <person name="Wright A.T."/>
            <person name="Boxma B."/>
            <person name="Van Alen T."/>
            <person name="Hackstein J.H."/>
            <person name="Baker S.E."/>
            <person name="Grigoriev I.V."/>
            <person name="O'Malley M.A."/>
        </authorList>
    </citation>
    <scope>NUCLEOTIDE SEQUENCE [LARGE SCALE GENOMIC DNA]</scope>
    <source>
        <strain evidence="2 3">G1</strain>
    </source>
</reference>
<dbReference type="AlphaFoldDB" id="A0A1Y2BPW2"/>
<name>A0A1Y2BPW2_9FUNG</name>
<feature type="compositionally biased region" description="Low complexity" evidence="1">
    <location>
        <begin position="308"/>
        <end position="348"/>
    </location>
</feature>
<feature type="compositionally biased region" description="Polar residues" evidence="1">
    <location>
        <begin position="430"/>
        <end position="444"/>
    </location>
</feature>
<dbReference type="InterPro" id="IPR013927">
    <property type="entry name" value="TF_Opi1_Ccg-8"/>
</dbReference>
<evidence type="ECO:0000313" key="2">
    <source>
        <dbReference type="EMBL" id="ORY36789.1"/>
    </source>
</evidence>
<dbReference type="Pfam" id="PF08618">
    <property type="entry name" value="Opi1"/>
    <property type="match status" value="1"/>
</dbReference>
<dbReference type="STRING" id="1754190.A0A1Y2BPW2"/>
<protein>
    <submittedName>
        <fullName evidence="2">Uncharacterized protein</fullName>
    </submittedName>
</protein>
<sequence length="579" mass="64178">MDISTLLCNDENNDVEMKDVSNSSTNLPLIPELEQPKTIYESTDPIFYSTMSNSNSLNAMTNEEIPNMNTLTINSPTSTPSTPSTKPSNILTKLDSLSGIAAATAALRQRKHVRNSPRARKSVLTIGNGSSSPSTNHYPYTTTVGSSRHRLLTPVTPQPPPSHPISSAILRRNRIQNGIRNVVRGVSDTLFTHNNQRQSESEQDTNAENSNLNTTTDTNTNINSNANSNSNYSPYNIFGHINHNNSSSSSSQQAPLVSENNLNQDDINHDQEINLLRNIANESFHMYCNNIQNYRNGNNNDNNDHDNTNNNDNDNINNNENSNNNNSNSNSNSNNSENVSNNSNDNNSLLPPFQFGSIEIIIKGASKYLPGESRLIIRRFILSLPSRLSKLTQKVKTPECITSTTATTTATTSTITTTTTTTNINGKMMDTNSSVISSPASSYMTDEPDTKKQSNDDNTLNAINATKEESLKIMTLATEGNDMLKKMMDVFEKSFQENNKNNLDNINLVNSNEYSTFNYNTNKILYNPLQNNNKYNKLGNNNFNTEITTNTTSVTTTTTSNSNYIMSYDESLNNFTNNH</sequence>
<feature type="region of interest" description="Disordered" evidence="1">
    <location>
        <begin position="425"/>
        <end position="457"/>
    </location>
</feature>
<organism evidence="2 3">
    <name type="scientific">Neocallimastix californiae</name>
    <dbReference type="NCBI Taxonomy" id="1754190"/>
    <lineage>
        <taxon>Eukaryota</taxon>
        <taxon>Fungi</taxon>
        <taxon>Fungi incertae sedis</taxon>
        <taxon>Chytridiomycota</taxon>
        <taxon>Chytridiomycota incertae sedis</taxon>
        <taxon>Neocallimastigomycetes</taxon>
        <taxon>Neocallimastigales</taxon>
        <taxon>Neocallimastigaceae</taxon>
        <taxon>Neocallimastix</taxon>
    </lineage>
</organism>
<dbReference type="EMBL" id="MCOG01000146">
    <property type="protein sequence ID" value="ORY36789.1"/>
    <property type="molecule type" value="Genomic_DNA"/>
</dbReference>
<dbReference type="GO" id="GO:0003714">
    <property type="term" value="F:transcription corepressor activity"/>
    <property type="evidence" value="ECO:0007669"/>
    <property type="project" value="InterPro"/>
</dbReference>
<accession>A0A1Y2BPW2</accession>
<feature type="region of interest" description="Disordered" evidence="1">
    <location>
        <begin position="295"/>
        <end position="348"/>
    </location>
</feature>
<gene>
    <name evidence="2" type="ORF">LY90DRAFT_704776</name>
</gene>
<feature type="region of interest" description="Disordered" evidence="1">
    <location>
        <begin position="193"/>
        <end position="257"/>
    </location>
</feature>
<dbReference type="OrthoDB" id="2441642at2759"/>
<feature type="compositionally biased region" description="Low complexity" evidence="1">
    <location>
        <begin position="209"/>
        <end position="233"/>
    </location>
</feature>
<feature type="region of interest" description="Disordered" evidence="1">
    <location>
        <begin position="109"/>
        <end position="167"/>
    </location>
</feature>
<evidence type="ECO:0000256" key="1">
    <source>
        <dbReference type="SAM" id="MobiDB-lite"/>
    </source>
</evidence>
<evidence type="ECO:0000313" key="3">
    <source>
        <dbReference type="Proteomes" id="UP000193920"/>
    </source>
</evidence>
<proteinExistence type="predicted"/>
<comment type="caution">
    <text evidence="2">The sequence shown here is derived from an EMBL/GenBank/DDBJ whole genome shotgun (WGS) entry which is preliminary data.</text>
</comment>
<keyword evidence="3" id="KW-1185">Reference proteome</keyword>
<feature type="compositionally biased region" description="Basic residues" evidence="1">
    <location>
        <begin position="109"/>
        <end position="121"/>
    </location>
</feature>
<feature type="compositionally biased region" description="Polar residues" evidence="1">
    <location>
        <begin position="125"/>
        <end position="146"/>
    </location>
</feature>
<dbReference type="Proteomes" id="UP000193920">
    <property type="component" value="Unassembled WGS sequence"/>
</dbReference>
<feature type="compositionally biased region" description="Polar residues" evidence="1">
    <location>
        <begin position="193"/>
        <end position="208"/>
    </location>
</feature>